<dbReference type="RefSeq" id="WP_112870793.1">
    <property type="nucleotide sequence ID" value="NZ_CP021781.1"/>
</dbReference>
<keyword evidence="4" id="KW-1185">Reference proteome</keyword>
<dbReference type="Proteomes" id="UP000681131">
    <property type="component" value="Chromosome"/>
</dbReference>
<accession>A0A2Z4Y162</accession>
<dbReference type="EMBL" id="CP043424">
    <property type="protein sequence ID" value="QIW12862.1"/>
    <property type="molecule type" value="Genomic_DNA"/>
</dbReference>
<protein>
    <submittedName>
        <fullName evidence="2">DUF2164 domain-containing protein</fullName>
    </submittedName>
</protein>
<dbReference type="InterPro" id="IPR018680">
    <property type="entry name" value="DUF2164"/>
</dbReference>
<dbReference type="AlphaFoldDB" id="A0A2Z4Y162"/>
<dbReference type="KEGG" id="fad:CDH04_09515"/>
<proteinExistence type="predicted"/>
<evidence type="ECO:0000313" key="4">
    <source>
        <dbReference type="Proteomes" id="UP000681131"/>
    </source>
</evidence>
<evidence type="ECO:0000313" key="3">
    <source>
        <dbReference type="Proteomes" id="UP000251120"/>
    </source>
</evidence>
<organism evidence="1 3">
    <name type="scientific">Francisella adeliensis</name>
    <dbReference type="NCBI Taxonomy" id="2007306"/>
    <lineage>
        <taxon>Bacteria</taxon>
        <taxon>Pseudomonadati</taxon>
        <taxon>Pseudomonadota</taxon>
        <taxon>Gammaproteobacteria</taxon>
        <taxon>Thiotrichales</taxon>
        <taxon>Francisellaceae</taxon>
        <taxon>Francisella</taxon>
    </lineage>
</organism>
<dbReference type="EMBL" id="CP021781">
    <property type="protein sequence ID" value="AXA34618.1"/>
    <property type="molecule type" value="Genomic_DNA"/>
</dbReference>
<dbReference type="Proteomes" id="UP000251120">
    <property type="component" value="Chromosome"/>
</dbReference>
<reference evidence="1 3" key="1">
    <citation type="submission" date="2017-06" db="EMBL/GenBank/DDBJ databases">
        <title>Complete genome of Francisella adeliensis.</title>
        <authorList>
            <person name="Vallesi A."/>
            <person name="Sjodin A."/>
        </authorList>
    </citation>
    <scope>NUCLEOTIDE SEQUENCE [LARGE SCALE GENOMIC DNA]</scope>
    <source>
        <strain evidence="1 3">FDC440</strain>
    </source>
</reference>
<gene>
    <name evidence="1" type="ORF">CDH04_09515</name>
    <name evidence="2" type="ORF">FZC43_09525</name>
</gene>
<sequence length="81" mass="9360">MTKINLTKQQTDQIVAKIKTYFTTELNQKIGGFEAEFLMEFFAKEIGPHFYNSGLNDAKKVFEQQLEEAGYMVDELEKSTN</sequence>
<name>A0A2Z4Y162_9GAMM</name>
<evidence type="ECO:0000313" key="1">
    <source>
        <dbReference type="EMBL" id="AXA34618.1"/>
    </source>
</evidence>
<reference evidence="2 4" key="2">
    <citation type="submission" date="2019-08" db="EMBL/GenBank/DDBJ databases">
        <title>Complete genome sequences of Francisella adeliensis (FSC1325 and FSC1326).</title>
        <authorList>
            <person name="Ohrman C."/>
            <person name="Uneklint I."/>
            <person name="Vallesi A."/>
            <person name="Karlsson L."/>
            <person name="Sjodin A."/>
        </authorList>
    </citation>
    <scope>NUCLEOTIDE SEQUENCE [LARGE SCALE GENOMIC DNA]</scope>
    <source>
        <strain evidence="2 4">FSC1325</strain>
    </source>
</reference>
<evidence type="ECO:0000313" key="2">
    <source>
        <dbReference type="EMBL" id="QIW12862.1"/>
    </source>
</evidence>
<dbReference type="Pfam" id="PF09932">
    <property type="entry name" value="DUF2164"/>
    <property type="match status" value="1"/>
</dbReference>
<dbReference type="OrthoDB" id="6629495at2"/>